<dbReference type="GO" id="GO:0016791">
    <property type="term" value="F:phosphatase activity"/>
    <property type="evidence" value="ECO:0007669"/>
    <property type="project" value="TreeGrafter"/>
</dbReference>
<protein>
    <submittedName>
        <fullName evidence="1">Histidine phosphatase family protein</fullName>
    </submittedName>
</protein>
<sequence>MGNSVVLHLIRHEKTQANIERRYLGWTDEPIIDNHNQFILPIQPNKVYGSDLVRCEQTAKLYFPDVDYEGNRGLRELDFGDFEMKTYNQLKDHIHYRNWIDSPMDLTPPNGESFESFRERILNTFFRIVTQPGEYTFVVHGGVVRLLRSIFGPNDESFQQILVNHREVHTLTWTNVLNLKGGQRCESLSVEPIMVKEIS</sequence>
<proteinExistence type="predicted"/>
<accession>A0A3N9UK98</accession>
<dbReference type="SUPFAM" id="SSF53254">
    <property type="entry name" value="Phosphoglycerate mutase-like"/>
    <property type="match status" value="1"/>
</dbReference>
<organism evidence="1 2">
    <name type="scientific">Lysinibacillus composti</name>
    <dbReference type="NCBI Taxonomy" id="720633"/>
    <lineage>
        <taxon>Bacteria</taxon>
        <taxon>Bacillati</taxon>
        <taxon>Bacillota</taxon>
        <taxon>Bacilli</taxon>
        <taxon>Bacillales</taxon>
        <taxon>Bacillaceae</taxon>
        <taxon>Lysinibacillus</taxon>
    </lineage>
</organism>
<dbReference type="AlphaFoldDB" id="A0A3N9UK98"/>
<dbReference type="InterPro" id="IPR029033">
    <property type="entry name" value="His_PPase_superfam"/>
</dbReference>
<name>A0A3N9UK98_9BACI</name>
<dbReference type="InterPro" id="IPR013078">
    <property type="entry name" value="His_Pase_superF_clade-1"/>
</dbReference>
<dbReference type="CDD" id="cd07067">
    <property type="entry name" value="HP_PGM_like"/>
    <property type="match status" value="1"/>
</dbReference>
<dbReference type="InterPro" id="IPR050275">
    <property type="entry name" value="PGM_Phosphatase"/>
</dbReference>
<dbReference type="Proteomes" id="UP000274033">
    <property type="component" value="Unassembled WGS sequence"/>
</dbReference>
<evidence type="ECO:0000313" key="2">
    <source>
        <dbReference type="Proteomes" id="UP000274033"/>
    </source>
</evidence>
<dbReference type="Gene3D" id="3.40.50.1240">
    <property type="entry name" value="Phosphoglycerate mutase-like"/>
    <property type="match status" value="1"/>
</dbReference>
<dbReference type="SMART" id="SM00855">
    <property type="entry name" value="PGAM"/>
    <property type="match status" value="1"/>
</dbReference>
<dbReference type="PANTHER" id="PTHR48100">
    <property type="entry name" value="BROAD-SPECIFICITY PHOSPHATASE YOR283W-RELATED"/>
    <property type="match status" value="1"/>
</dbReference>
<dbReference type="OrthoDB" id="9783269at2"/>
<reference evidence="1 2" key="1">
    <citation type="journal article" date="2013" name="J. Microbiol.">
        <title>Lysinibacillus chungkukjangi sp. nov., isolated from Chungkukjang, Korean fermented soybean food.</title>
        <authorList>
            <person name="Kim S.J."/>
            <person name="Jang Y.H."/>
            <person name="Hamada M."/>
            <person name="Ahn J.H."/>
            <person name="Weon H.Y."/>
            <person name="Suzuki K."/>
            <person name="Whang K.S."/>
            <person name="Kwon S.W."/>
        </authorList>
    </citation>
    <scope>NUCLEOTIDE SEQUENCE [LARGE SCALE GENOMIC DNA]</scope>
    <source>
        <strain evidence="1 2">MCCC 1A12701</strain>
    </source>
</reference>
<dbReference type="EMBL" id="RRCT01000001">
    <property type="protein sequence ID" value="RQW76330.1"/>
    <property type="molecule type" value="Genomic_DNA"/>
</dbReference>
<gene>
    <name evidence="1" type="ORF">EBB45_01925</name>
</gene>
<dbReference type="GO" id="GO:0005737">
    <property type="term" value="C:cytoplasm"/>
    <property type="evidence" value="ECO:0007669"/>
    <property type="project" value="TreeGrafter"/>
</dbReference>
<dbReference type="Pfam" id="PF00300">
    <property type="entry name" value="His_Phos_1"/>
    <property type="match status" value="1"/>
</dbReference>
<dbReference type="PANTHER" id="PTHR48100:SF1">
    <property type="entry name" value="HISTIDINE PHOSPHATASE FAMILY PROTEIN-RELATED"/>
    <property type="match status" value="1"/>
</dbReference>
<dbReference type="RefSeq" id="WP_124762060.1">
    <property type="nucleotide sequence ID" value="NZ_JAFBDY010000001.1"/>
</dbReference>
<keyword evidence="2" id="KW-1185">Reference proteome</keyword>
<evidence type="ECO:0000313" key="1">
    <source>
        <dbReference type="EMBL" id="RQW76330.1"/>
    </source>
</evidence>
<comment type="caution">
    <text evidence="1">The sequence shown here is derived from an EMBL/GenBank/DDBJ whole genome shotgun (WGS) entry which is preliminary data.</text>
</comment>